<comment type="similarity">
    <text evidence="1">Belongs to the glycosyltransferase group 1 family. Glycosyltransferase 4 subfamily.</text>
</comment>
<evidence type="ECO:0000256" key="3">
    <source>
        <dbReference type="ARBA" id="ARBA00022679"/>
    </source>
</evidence>
<evidence type="ECO:0000256" key="4">
    <source>
        <dbReference type="SAM" id="MobiDB-lite"/>
    </source>
</evidence>
<dbReference type="STRING" id="660025.F9GDX5"/>
<evidence type="ECO:0000313" key="6">
    <source>
        <dbReference type="EMBL" id="EGU72632.1"/>
    </source>
</evidence>
<name>F9GDX5_FUSOF</name>
<dbReference type="Pfam" id="PF21269">
    <property type="entry name" value="TreT_GT1"/>
    <property type="match status" value="1"/>
</dbReference>
<organism evidence="6">
    <name type="scientific">Fusarium oxysporum (strain Fo5176)</name>
    <name type="common">Fusarium vascular wilt</name>
    <dbReference type="NCBI Taxonomy" id="660025"/>
    <lineage>
        <taxon>Eukaryota</taxon>
        <taxon>Fungi</taxon>
        <taxon>Dikarya</taxon>
        <taxon>Ascomycota</taxon>
        <taxon>Pezizomycotina</taxon>
        <taxon>Sordariomycetes</taxon>
        <taxon>Hypocreomycetidae</taxon>
        <taxon>Hypocreales</taxon>
        <taxon>Nectriaceae</taxon>
        <taxon>Fusarium</taxon>
        <taxon>Fusarium oxysporum species complex</taxon>
    </lineage>
</organism>
<dbReference type="Gene3D" id="3.40.50.2000">
    <property type="entry name" value="Glycogen Phosphorylase B"/>
    <property type="match status" value="1"/>
</dbReference>
<dbReference type="PANTHER" id="PTHR47779:SF1">
    <property type="entry name" value="SYNTHASE (CCG-9), PUTATIVE (AFU_ORTHOLOGUE AFUA_3G12100)-RELATED"/>
    <property type="match status" value="1"/>
</dbReference>
<keyword evidence="3" id="KW-0808">Transferase</keyword>
<gene>
    <name evidence="6" type="ORF">FOXB_16859</name>
</gene>
<dbReference type="SUPFAM" id="SSF53756">
    <property type="entry name" value="UDP-Glycosyltransferase/glycogen phosphorylase"/>
    <property type="match status" value="1"/>
</dbReference>
<dbReference type="InterPro" id="IPR049438">
    <property type="entry name" value="TreT_GT1"/>
</dbReference>
<reference evidence="6" key="1">
    <citation type="journal article" date="2012" name="Mol. Plant Microbe Interact.">
        <title>A highly conserved effector in Fusarium oxysporum is required for full virulence on Arabidopsis.</title>
        <authorList>
            <person name="Thatcher L.F."/>
            <person name="Gardiner D.M."/>
            <person name="Kazan K."/>
            <person name="Manners J."/>
        </authorList>
    </citation>
    <scope>NUCLEOTIDE SEQUENCE [LARGE SCALE GENOMIC DNA]</scope>
    <source>
        <strain evidence="6">Fo5176</strain>
    </source>
</reference>
<protein>
    <recommendedName>
        <fullName evidence="5">Trehalose synthase N-terminal domain-containing protein</fullName>
    </recommendedName>
</protein>
<dbReference type="InterPro" id="IPR052078">
    <property type="entry name" value="Trehalose_Metab_GTase"/>
</dbReference>
<proteinExistence type="inferred from homology"/>
<feature type="non-terminal residue" evidence="6">
    <location>
        <position position="422"/>
    </location>
</feature>
<dbReference type="EMBL" id="AFQF01005857">
    <property type="protein sequence ID" value="EGU72632.1"/>
    <property type="molecule type" value="Genomic_DNA"/>
</dbReference>
<evidence type="ECO:0000259" key="5">
    <source>
        <dbReference type="Pfam" id="PF21269"/>
    </source>
</evidence>
<comment type="caution">
    <text evidence="6">The sequence shown here is derived from an EMBL/GenBank/DDBJ whole genome shotgun (WGS) entry which is preliminary data.</text>
</comment>
<sequence>MSEQDQPLQREEPTRHNDESPSGLNAGQSGRPKSLRPFILSIMAFKHGRKFSKTTSAHLERRLSSAAETEGQFGPALTRLYLGISAVFSNDQTALIALAINDGIYLTDFSVKHLDLSDNQGFGRDAIADYVLEEVKDYQHEKFAKFIGAGLPATLARVNLDIVPIVVLDEREDEDEDGGKREKDFWDLKRVDEQADSMVRKCVMYFGPSQAPLLQVGFRGLVQTDVGFRAHLTTIQNYKDTCGASTWETMMTYADKLRRDNTRIAFFSSTPQGGGVALMRHALVRFARRIGVDLSWYVPKPLPTALRITKNIHNILQGVSPPSQRITAEEKKAVIHWITENAYRYWLSESGPLRPAEEGGAHIIIIDDPQMPGLIPLIKRFTPDRPVVYRSHIQIRSDLIAKDSSAQADVWKFLWSNIQLAD</sequence>
<keyword evidence="2" id="KW-0328">Glycosyltransferase</keyword>
<feature type="region of interest" description="Disordered" evidence="4">
    <location>
        <begin position="1"/>
        <end position="33"/>
    </location>
</feature>
<evidence type="ECO:0000256" key="2">
    <source>
        <dbReference type="ARBA" id="ARBA00022676"/>
    </source>
</evidence>
<dbReference type="PANTHER" id="PTHR47779">
    <property type="entry name" value="SYNTHASE (CCG-9), PUTATIVE (AFU_ORTHOLOGUE AFUA_3G12100)-RELATED"/>
    <property type="match status" value="1"/>
</dbReference>
<feature type="compositionally biased region" description="Basic and acidic residues" evidence="4">
    <location>
        <begin position="8"/>
        <end position="19"/>
    </location>
</feature>
<feature type="domain" description="Trehalose synthase N-terminal" evidence="5">
    <location>
        <begin position="267"/>
        <end position="421"/>
    </location>
</feature>
<evidence type="ECO:0000256" key="1">
    <source>
        <dbReference type="ARBA" id="ARBA00009481"/>
    </source>
</evidence>
<dbReference type="AlphaFoldDB" id="F9GDX5"/>
<accession>F9GDX5</accession>
<dbReference type="GO" id="GO:0016757">
    <property type="term" value="F:glycosyltransferase activity"/>
    <property type="evidence" value="ECO:0007669"/>
    <property type="project" value="UniProtKB-KW"/>
</dbReference>